<evidence type="ECO:0000259" key="4">
    <source>
        <dbReference type="Pfam" id="PF01872"/>
    </source>
</evidence>
<sequence length="257" mass="29033">MSVSWLRPYVVVFATATIDGRIASRTGFSKLSCSEDKRRQFWLRSKVDAVLVGVNTIIVDNPTLRPKEFPHTRPRYYRVVLDGRLRVPLNARILDVSQYPTIVITSSRSDRSKIAELRKRGVEVIELDTEPPLPLDKVLPKLLDYGIRILMVEGGGETLWHFFRYGVVDELRVTYTSTVFGGREATSLVGGEGFSDTSESPKLKPVLLGLCTCGNEIHVIYRAMDVRGTPIEKPDLDTLRNFTLLIDLREGLWKPVT</sequence>
<dbReference type="InterPro" id="IPR002734">
    <property type="entry name" value="RibDG_C"/>
</dbReference>
<dbReference type="InterPro" id="IPR050765">
    <property type="entry name" value="Riboflavin_Biosynth_HTPR"/>
</dbReference>
<comment type="caution">
    <text evidence="5">The sequence shown here is derived from an EMBL/GenBank/DDBJ whole genome shotgun (WGS) entry which is preliminary data.</text>
</comment>
<dbReference type="GO" id="GO:0050661">
    <property type="term" value="F:NADP binding"/>
    <property type="evidence" value="ECO:0007669"/>
    <property type="project" value="InterPro"/>
</dbReference>
<dbReference type="AlphaFoldDB" id="A0A832YSW6"/>
<reference evidence="5" key="1">
    <citation type="journal article" date="2020" name="ISME J.">
        <title>Gammaproteobacteria mediating utilization of methyl-, sulfur- and petroleum organic compounds in deep ocean hydrothermal plumes.</title>
        <authorList>
            <person name="Zhou Z."/>
            <person name="Liu Y."/>
            <person name="Pan J."/>
            <person name="Cron B.R."/>
            <person name="Toner B.M."/>
            <person name="Anantharaman K."/>
            <person name="Breier J.A."/>
            <person name="Dick G.J."/>
            <person name="Li M."/>
        </authorList>
    </citation>
    <scope>NUCLEOTIDE SEQUENCE</scope>
    <source>
        <strain evidence="5">SZUA-1435</strain>
    </source>
</reference>
<dbReference type="Proteomes" id="UP000605805">
    <property type="component" value="Unassembled WGS sequence"/>
</dbReference>
<comment type="pathway">
    <text evidence="1">Cofactor biosynthesis; riboflavin biosynthesis.</text>
</comment>
<evidence type="ECO:0000313" key="5">
    <source>
        <dbReference type="EMBL" id="HIP57150.1"/>
    </source>
</evidence>
<dbReference type="NCBIfam" id="TIGR00227">
    <property type="entry name" value="ribD_Cterm"/>
    <property type="match status" value="1"/>
</dbReference>
<name>A0A832YSW6_9CREN</name>
<dbReference type="InterPro" id="IPR024072">
    <property type="entry name" value="DHFR-like_dom_sf"/>
</dbReference>
<evidence type="ECO:0000256" key="2">
    <source>
        <dbReference type="ARBA" id="ARBA00022857"/>
    </source>
</evidence>
<keyword evidence="2" id="KW-0521">NADP</keyword>
<evidence type="ECO:0000256" key="3">
    <source>
        <dbReference type="ARBA" id="ARBA00023002"/>
    </source>
</evidence>
<dbReference type="PANTHER" id="PTHR38011">
    <property type="entry name" value="DIHYDROFOLATE REDUCTASE FAMILY PROTEIN (AFU_ORTHOLOGUE AFUA_8G06820)"/>
    <property type="match status" value="1"/>
</dbReference>
<dbReference type="GO" id="GO:0009231">
    <property type="term" value="P:riboflavin biosynthetic process"/>
    <property type="evidence" value="ECO:0007669"/>
    <property type="project" value="UniProtKB-UniPathway"/>
</dbReference>
<dbReference type="InterPro" id="IPR011549">
    <property type="entry name" value="RibD_C"/>
</dbReference>
<dbReference type="PANTHER" id="PTHR38011:SF7">
    <property type="entry name" value="2,5-DIAMINO-6-RIBOSYLAMINO-4(3H)-PYRIMIDINONE 5'-PHOSPHATE REDUCTASE"/>
    <property type="match status" value="1"/>
</dbReference>
<keyword evidence="3" id="KW-0560">Oxidoreductase</keyword>
<dbReference type="Gene3D" id="3.40.430.10">
    <property type="entry name" value="Dihydrofolate Reductase, subunit A"/>
    <property type="match status" value="1"/>
</dbReference>
<organism evidence="5 6">
    <name type="scientific">Ignisphaera aggregans</name>
    <dbReference type="NCBI Taxonomy" id="334771"/>
    <lineage>
        <taxon>Archaea</taxon>
        <taxon>Thermoproteota</taxon>
        <taxon>Thermoprotei</taxon>
        <taxon>Desulfurococcales</taxon>
        <taxon>Desulfurococcaceae</taxon>
        <taxon>Ignisphaera</taxon>
    </lineage>
</organism>
<evidence type="ECO:0000313" key="6">
    <source>
        <dbReference type="Proteomes" id="UP000605805"/>
    </source>
</evidence>
<protein>
    <submittedName>
        <fullName evidence="5">2,5-diamino-6-(Ribosylamino)-4(3H)-pyrimidinone 5'-phosphate reductase</fullName>
    </submittedName>
</protein>
<proteinExistence type="predicted"/>
<dbReference type="GO" id="GO:0008703">
    <property type="term" value="F:5-amino-6-(5-phosphoribosylamino)uracil reductase activity"/>
    <property type="evidence" value="ECO:0007669"/>
    <property type="project" value="InterPro"/>
</dbReference>
<evidence type="ECO:0000256" key="1">
    <source>
        <dbReference type="ARBA" id="ARBA00005104"/>
    </source>
</evidence>
<accession>A0A832YSW6</accession>
<dbReference type="EMBL" id="DQTV01000068">
    <property type="protein sequence ID" value="HIP57150.1"/>
    <property type="molecule type" value="Genomic_DNA"/>
</dbReference>
<dbReference type="UniPathway" id="UPA00275"/>
<gene>
    <name evidence="5" type="ORF">EYH02_03660</name>
</gene>
<dbReference type="SUPFAM" id="SSF53597">
    <property type="entry name" value="Dihydrofolate reductase-like"/>
    <property type="match status" value="1"/>
</dbReference>
<dbReference type="Pfam" id="PF01872">
    <property type="entry name" value="RibD_C"/>
    <property type="match status" value="1"/>
</dbReference>
<feature type="domain" description="Bacterial bifunctional deaminase-reductase C-terminal" evidence="4">
    <location>
        <begin position="8"/>
        <end position="218"/>
    </location>
</feature>